<dbReference type="AlphaFoldDB" id="A0A401H3E9"/>
<organism evidence="2 3">
    <name type="scientific">Sparassis crispa</name>
    <dbReference type="NCBI Taxonomy" id="139825"/>
    <lineage>
        <taxon>Eukaryota</taxon>
        <taxon>Fungi</taxon>
        <taxon>Dikarya</taxon>
        <taxon>Basidiomycota</taxon>
        <taxon>Agaricomycotina</taxon>
        <taxon>Agaricomycetes</taxon>
        <taxon>Polyporales</taxon>
        <taxon>Sparassidaceae</taxon>
        <taxon>Sparassis</taxon>
    </lineage>
</organism>
<evidence type="ECO:0000256" key="1">
    <source>
        <dbReference type="SAM" id="MobiDB-lite"/>
    </source>
</evidence>
<protein>
    <submittedName>
        <fullName evidence="2">Uncharacterized protein</fullName>
    </submittedName>
</protein>
<keyword evidence="3" id="KW-1185">Reference proteome</keyword>
<name>A0A401H3E9_9APHY</name>
<dbReference type="EMBL" id="BFAD01000014">
    <property type="protein sequence ID" value="GBE88880.1"/>
    <property type="molecule type" value="Genomic_DNA"/>
</dbReference>
<accession>A0A401H3E9</accession>
<dbReference type="GeneID" id="38785797"/>
<gene>
    <name evidence="2" type="ORF">SCP_1402880</name>
</gene>
<feature type="region of interest" description="Disordered" evidence="1">
    <location>
        <begin position="23"/>
        <end position="54"/>
    </location>
</feature>
<sequence length="86" mass="9491">MHEVEETVQMRQHGCRGAIEKADAKKTVKTKREYESHRDGPARDECDTDKIRPNLPPPFVLSTIHLVTSAARARDSGSMASGKGAM</sequence>
<dbReference type="InParanoid" id="A0A401H3E9"/>
<evidence type="ECO:0000313" key="3">
    <source>
        <dbReference type="Proteomes" id="UP000287166"/>
    </source>
</evidence>
<dbReference type="RefSeq" id="XP_027619793.1">
    <property type="nucleotide sequence ID" value="XM_027763992.1"/>
</dbReference>
<comment type="caution">
    <text evidence="2">The sequence shown here is derived from an EMBL/GenBank/DDBJ whole genome shotgun (WGS) entry which is preliminary data.</text>
</comment>
<reference evidence="2 3" key="1">
    <citation type="journal article" date="2018" name="Sci. Rep.">
        <title>Genome sequence of the cauliflower mushroom Sparassis crispa (Hanabiratake) and its association with beneficial usage.</title>
        <authorList>
            <person name="Kiyama R."/>
            <person name="Furutani Y."/>
            <person name="Kawaguchi K."/>
            <person name="Nakanishi T."/>
        </authorList>
    </citation>
    <scope>NUCLEOTIDE SEQUENCE [LARGE SCALE GENOMIC DNA]</scope>
</reference>
<evidence type="ECO:0000313" key="2">
    <source>
        <dbReference type="EMBL" id="GBE88880.1"/>
    </source>
</evidence>
<feature type="compositionally biased region" description="Basic and acidic residues" evidence="1">
    <location>
        <begin position="23"/>
        <end position="52"/>
    </location>
</feature>
<proteinExistence type="predicted"/>
<dbReference type="Proteomes" id="UP000287166">
    <property type="component" value="Unassembled WGS sequence"/>
</dbReference>